<dbReference type="OrthoDB" id="418242at2759"/>
<dbReference type="WBParaSite" id="GPUH_0000394301-mRNA-1">
    <property type="protein sequence ID" value="GPUH_0000394301-mRNA-1"/>
    <property type="gene ID" value="GPUH_0000394301"/>
</dbReference>
<evidence type="ECO:0000256" key="1">
    <source>
        <dbReference type="SAM" id="MobiDB-lite"/>
    </source>
</evidence>
<keyword evidence="3" id="KW-1185">Reference proteome</keyword>
<dbReference type="EMBL" id="UYRT01007076">
    <property type="protein sequence ID" value="VDK41578.1"/>
    <property type="molecule type" value="Genomic_DNA"/>
</dbReference>
<evidence type="ECO:0000313" key="2">
    <source>
        <dbReference type="EMBL" id="VDK41578.1"/>
    </source>
</evidence>
<dbReference type="Proteomes" id="UP000271098">
    <property type="component" value="Unassembled WGS sequence"/>
</dbReference>
<proteinExistence type="predicted"/>
<protein>
    <submittedName>
        <fullName evidence="4">Ras-associating domain-containing protein</fullName>
    </submittedName>
</protein>
<feature type="region of interest" description="Disordered" evidence="1">
    <location>
        <begin position="37"/>
        <end position="98"/>
    </location>
</feature>
<name>A0A183D5E5_9BILA</name>
<organism evidence="4">
    <name type="scientific">Gongylonema pulchrum</name>
    <dbReference type="NCBI Taxonomy" id="637853"/>
    <lineage>
        <taxon>Eukaryota</taxon>
        <taxon>Metazoa</taxon>
        <taxon>Ecdysozoa</taxon>
        <taxon>Nematoda</taxon>
        <taxon>Chromadorea</taxon>
        <taxon>Rhabditida</taxon>
        <taxon>Spirurina</taxon>
        <taxon>Spiruromorpha</taxon>
        <taxon>Spiruroidea</taxon>
        <taxon>Gongylonematidae</taxon>
        <taxon>Gongylonema</taxon>
    </lineage>
</organism>
<evidence type="ECO:0000313" key="3">
    <source>
        <dbReference type="Proteomes" id="UP000271098"/>
    </source>
</evidence>
<dbReference type="AlphaFoldDB" id="A0A183D5E5"/>
<feature type="compositionally biased region" description="Polar residues" evidence="1">
    <location>
        <begin position="71"/>
        <end position="90"/>
    </location>
</feature>
<sequence length="128" mass="14345">MWLILKHEDEESNEFDLCRAPRLVREMYHHNPQLTELVQPKEEAAPSEEANEAAAATCSVPAVDTVKQETETTSACEARTSSLPGTPKSTSMKEDEQVQLRRQIVSVGKQPKAQPARRKKDMVCCSHL</sequence>
<gene>
    <name evidence="2" type="ORF">GPUH_LOCUS3935</name>
</gene>
<reference evidence="4" key="1">
    <citation type="submission" date="2016-06" db="UniProtKB">
        <authorList>
            <consortium name="WormBaseParasite"/>
        </authorList>
    </citation>
    <scope>IDENTIFICATION</scope>
</reference>
<reference evidence="2 3" key="2">
    <citation type="submission" date="2018-11" db="EMBL/GenBank/DDBJ databases">
        <authorList>
            <consortium name="Pathogen Informatics"/>
        </authorList>
    </citation>
    <scope>NUCLEOTIDE SEQUENCE [LARGE SCALE GENOMIC DNA]</scope>
</reference>
<evidence type="ECO:0000313" key="4">
    <source>
        <dbReference type="WBParaSite" id="GPUH_0000394301-mRNA-1"/>
    </source>
</evidence>
<accession>A0A183D5E5</accession>